<accession>A0A6N9TML4</accession>
<evidence type="ECO:0000256" key="1">
    <source>
        <dbReference type="SAM" id="Phobius"/>
    </source>
</evidence>
<gene>
    <name evidence="2" type="ORF">G3N55_05870</name>
</gene>
<name>A0A6N9TML4_DISTH</name>
<evidence type="ECO:0000313" key="3">
    <source>
        <dbReference type="Proteomes" id="UP000469346"/>
    </source>
</evidence>
<reference evidence="2 3" key="1">
    <citation type="submission" date="2020-02" db="EMBL/GenBank/DDBJ databases">
        <title>Comparative genomics of sulfur disproportionating microorganisms.</title>
        <authorList>
            <person name="Ward L.M."/>
            <person name="Bertran E."/>
            <person name="Johnston D.T."/>
        </authorList>
    </citation>
    <scope>NUCLEOTIDE SEQUENCE [LARGE SCALE GENOMIC DNA]</scope>
    <source>
        <strain evidence="2 3">DSM 100025</strain>
    </source>
</reference>
<dbReference type="AlphaFoldDB" id="A0A6N9TML4"/>
<keyword evidence="1" id="KW-1133">Transmembrane helix</keyword>
<dbReference type="EMBL" id="JAAGRR010000051">
    <property type="protein sequence ID" value="NDY42369.1"/>
    <property type="molecule type" value="Genomic_DNA"/>
</dbReference>
<keyword evidence="1" id="KW-0472">Membrane</keyword>
<protein>
    <recommendedName>
        <fullName evidence="4">Transposase DDE domain-containing protein</fullName>
    </recommendedName>
</protein>
<dbReference type="Proteomes" id="UP000469346">
    <property type="component" value="Unassembled WGS sequence"/>
</dbReference>
<keyword evidence="1" id="KW-0812">Transmembrane</keyword>
<comment type="caution">
    <text evidence="2">The sequence shown here is derived from an EMBL/GenBank/DDBJ whole genome shotgun (WGS) entry which is preliminary data.</text>
</comment>
<organism evidence="2 3">
    <name type="scientific">Dissulfurirhabdus thermomarina</name>
    <dbReference type="NCBI Taxonomy" id="1765737"/>
    <lineage>
        <taxon>Bacteria</taxon>
        <taxon>Deltaproteobacteria</taxon>
        <taxon>Dissulfurirhabdaceae</taxon>
        <taxon>Dissulfurirhabdus</taxon>
    </lineage>
</organism>
<keyword evidence="3" id="KW-1185">Reference proteome</keyword>
<sequence length="94" mass="10487">MRAELVERSFALFKRSGNLARMTLRGLENVTKRYLIHAAAYNLGLVIRSLFGHGIPKGLADALGRMFLQLLALIMGVFPLLEPSFSVFSVNRHS</sequence>
<proteinExistence type="predicted"/>
<feature type="transmembrane region" description="Helical" evidence="1">
    <location>
        <begin position="34"/>
        <end position="51"/>
    </location>
</feature>
<feature type="transmembrane region" description="Helical" evidence="1">
    <location>
        <begin position="63"/>
        <end position="81"/>
    </location>
</feature>
<evidence type="ECO:0008006" key="4">
    <source>
        <dbReference type="Google" id="ProtNLM"/>
    </source>
</evidence>
<evidence type="ECO:0000313" key="2">
    <source>
        <dbReference type="EMBL" id="NDY42369.1"/>
    </source>
</evidence>